<evidence type="ECO:0000313" key="2">
    <source>
        <dbReference type="Proteomes" id="UP000681075"/>
    </source>
</evidence>
<dbReference type="Proteomes" id="UP000681075">
    <property type="component" value="Unassembled WGS sequence"/>
</dbReference>
<organism evidence="1 2">
    <name type="scientific">Roseiterribacter gracilis</name>
    <dbReference type="NCBI Taxonomy" id="2812848"/>
    <lineage>
        <taxon>Bacteria</taxon>
        <taxon>Pseudomonadati</taxon>
        <taxon>Pseudomonadota</taxon>
        <taxon>Alphaproteobacteria</taxon>
        <taxon>Rhodospirillales</taxon>
        <taxon>Roseiterribacteraceae</taxon>
        <taxon>Roseiterribacter</taxon>
    </lineage>
</organism>
<dbReference type="RefSeq" id="WP_420242277.1">
    <property type="nucleotide sequence ID" value="NZ_BOPV01000001.1"/>
</dbReference>
<reference evidence="1" key="1">
    <citation type="submission" date="2021-02" db="EMBL/GenBank/DDBJ databases">
        <title>Genome sequence of Rhodospirillales sp. strain TMPK1 isolated from soil.</title>
        <authorList>
            <person name="Nakai R."/>
            <person name="Kusada H."/>
            <person name="Tamaki H."/>
        </authorList>
    </citation>
    <scope>NUCLEOTIDE SEQUENCE</scope>
    <source>
        <strain evidence="1">TMPK1</strain>
    </source>
</reference>
<protein>
    <submittedName>
        <fullName evidence="1">Uncharacterized protein</fullName>
    </submittedName>
</protein>
<dbReference type="AlphaFoldDB" id="A0A8S8XC09"/>
<gene>
    <name evidence="1" type="ORF">TMPK1_14160</name>
</gene>
<comment type="caution">
    <text evidence="1">The sequence shown here is derived from an EMBL/GenBank/DDBJ whole genome shotgun (WGS) entry which is preliminary data.</text>
</comment>
<accession>A0A8S8XC09</accession>
<proteinExistence type="predicted"/>
<keyword evidence="2" id="KW-1185">Reference proteome</keyword>
<name>A0A8S8XC09_9PROT</name>
<sequence length="410" mass="45740">MVQNRTITFEISGFRDGRWLTDSVRDEEQAAMRYARSLLSSGYYEEVKIKRQRSGAGTQVETVILHEKAAADVDKPLTVGGDPDAGPVCETLEMFFSAESRLCIQGLLQSFCDKFQISAIELMHNWTYIRKLNDDHPSLLMAALHKVAIAQAARSGVEMKDRAAVLGRLIDEGSRKAKAIQQQRALPKFEETDPDAAWKQLQQVGGPDAIWLHEQAVCRWLFGFGSQGGKIEKLLACMDIAQDEHVLQLLDSIVAELFSGAKIIDEFFQQHANRAVALGQFADVLTGRVPDDAKIDPLLLQFAKVNKAGKLKFAATVLTNHLTRQVGAGKPLDARGPENDEKLFDQLMVKLRDHNGRLLGDLPMQRAVAGYKLKHRQRTLRRMGMDDAADALAKSYDDTLIQRLIPLVKH</sequence>
<evidence type="ECO:0000313" key="1">
    <source>
        <dbReference type="EMBL" id="GIL39179.1"/>
    </source>
</evidence>
<dbReference type="EMBL" id="BOPV01000001">
    <property type="protein sequence ID" value="GIL39179.1"/>
    <property type="molecule type" value="Genomic_DNA"/>
</dbReference>